<name>A0A6L2JMM9_TANCI</name>
<dbReference type="AlphaFoldDB" id="A0A6L2JMM9"/>
<evidence type="ECO:0000313" key="2">
    <source>
        <dbReference type="EMBL" id="GEU37135.1"/>
    </source>
</evidence>
<sequence length="662" mass="75834">MNLFNGTCDNCIYRNGKPVTCNACEGMLRGGFCLPCDLKEKNSYNCDPNAYSFNNSNYLSQPQYENYLCNLCGNNSHDGYDCQQQFPFVFEQEPSYNQNYNDNYYPHDSPSFLCYDNCGGSHETFQCQPIDQNVDFSSCDQIQTPQYPEVHPPSQEIKYVNSPSRDCSNFFNDNEEHYVQNKESLENSSNEIDASNSNQEKEEPPQDSDISQLIREECCIEVCEEQKQKMEDTILELVEICRQKELYCMHDNEVKNVVEQPAERGTRIEKSLQNFRVIHKSSISLNNTSQISLVHAITPILLTKEPEYSLSMGYEHPNATPETKSDEIIKTGVEELIPNPNECEVTSKDKKECDVLVCEDSSAFDVCDNHSEILSDYDNDDDISSDENAFADIDYVDASLPDPEIVSVEEENVVYQEEEEIDLEDIFQIQDVVLCKKLLSINRLIESLNDNPTPDCVLNSFALIPIFEEFDNSLSDNFSPEFEIFAIIRKRREVLRIFAYDPEGDIRFLEELLIDDSIPFPVNESFENDPSFPRPPPEPPDDKFDFEPDSGEVISAVMKNIDELNKDECFDPGGEINVSTNDEDVDYFPIIFVIRSFLPYLIYHEVFPLFLSAKSEDTIFDPGKDYAKNVKNQLKTGQYRIQDWKSIAKAGSTGHFLKESSN</sequence>
<feature type="compositionally biased region" description="Polar residues" evidence="1">
    <location>
        <begin position="186"/>
        <end position="198"/>
    </location>
</feature>
<evidence type="ECO:0000256" key="1">
    <source>
        <dbReference type="SAM" id="MobiDB-lite"/>
    </source>
</evidence>
<evidence type="ECO:0008006" key="3">
    <source>
        <dbReference type="Google" id="ProtNLM"/>
    </source>
</evidence>
<gene>
    <name evidence="2" type="ORF">Tci_009113</name>
</gene>
<organism evidence="2">
    <name type="scientific">Tanacetum cinerariifolium</name>
    <name type="common">Dalmatian daisy</name>
    <name type="synonym">Chrysanthemum cinerariifolium</name>
    <dbReference type="NCBI Taxonomy" id="118510"/>
    <lineage>
        <taxon>Eukaryota</taxon>
        <taxon>Viridiplantae</taxon>
        <taxon>Streptophyta</taxon>
        <taxon>Embryophyta</taxon>
        <taxon>Tracheophyta</taxon>
        <taxon>Spermatophyta</taxon>
        <taxon>Magnoliopsida</taxon>
        <taxon>eudicotyledons</taxon>
        <taxon>Gunneridae</taxon>
        <taxon>Pentapetalae</taxon>
        <taxon>asterids</taxon>
        <taxon>campanulids</taxon>
        <taxon>Asterales</taxon>
        <taxon>Asteraceae</taxon>
        <taxon>Asteroideae</taxon>
        <taxon>Anthemideae</taxon>
        <taxon>Anthemidinae</taxon>
        <taxon>Tanacetum</taxon>
    </lineage>
</organism>
<feature type="region of interest" description="Disordered" evidence="1">
    <location>
        <begin position="525"/>
        <end position="545"/>
    </location>
</feature>
<accession>A0A6L2JMM9</accession>
<protein>
    <recommendedName>
        <fullName evidence="3">Pre-mRNA splicing Prp18-interacting factor</fullName>
    </recommendedName>
</protein>
<feature type="region of interest" description="Disordered" evidence="1">
    <location>
        <begin position="181"/>
        <end position="210"/>
    </location>
</feature>
<proteinExistence type="predicted"/>
<reference evidence="2" key="1">
    <citation type="journal article" date="2019" name="Sci. Rep.">
        <title>Draft genome of Tanacetum cinerariifolium, the natural source of mosquito coil.</title>
        <authorList>
            <person name="Yamashiro T."/>
            <person name="Shiraishi A."/>
            <person name="Satake H."/>
            <person name="Nakayama K."/>
        </authorList>
    </citation>
    <scope>NUCLEOTIDE SEQUENCE</scope>
</reference>
<comment type="caution">
    <text evidence="2">The sequence shown here is derived from an EMBL/GenBank/DDBJ whole genome shotgun (WGS) entry which is preliminary data.</text>
</comment>
<dbReference type="EMBL" id="BKCJ010000891">
    <property type="protein sequence ID" value="GEU37135.1"/>
    <property type="molecule type" value="Genomic_DNA"/>
</dbReference>